<name>A0ABM3Z9K1_PANGU</name>
<protein>
    <submittedName>
        <fullName evidence="2">Uncharacterized LOC128706666 homolog</fullName>
    </submittedName>
</protein>
<dbReference type="GeneID" id="132711054"/>
<evidence type="ECO:0000313" key="1">
    <source>
        <dbReference type="Proteomes" id="UP001652622"/>
    </source>
</evidence>
<sequence length="55" mass="6128">MSFYVDAPVGSWNRRNWLPMPGFLFIGAHVGIYHLPKTAKLSSKTGHGNELKRSG</sequence>
<organism evidence="1 2">
    <name type="scientific">Pantherophis guttatus</name>
    <name type="common">Corn snake</name>
    <name type="synonym">Elaphe guttata</name>
    <dbReference type="NCBI Taxonomy" id="94885"/>
    <lineage>
        <taxon>Eukaryota</taxon>
        <taxon>Metazoa</taxon>
        <taxon>Chordata</taxon>
        <taxon>Craniata</taxon>
        <taxon>Vertebrata</taxon>
        <taxon>Euteleostomi</taxon>
        <taxon>Lepidosauria</taxon>
        <taxon>Squamata</taxon>
        <taxon>Bifurcata</taxon>
        <taxon>Unidentata</taxon>
        <taxon>Episquamata</taxon>
        <taxon>Toxicofera</taxon>
        <taxon>Serpentes</taxon>
        <taxon>Colubroidea</taxon>
        <taxon>Colubridae</taxon>
        <taxon>Colubrinae</taxon>
        <taxon>Pantherophis</taxon>
    </lineage>
</organism>
<accession>A0ABM3Z9K1</accession>
<evidence type="ECO:0000313" key="2">
    <source>
        <dbReference type="RefSeq" id="XP_060545050.1"/>
    </source>
</evidence>
<keyword evidence="1" id="KW-1185">Reference proteome</keyword>
<gene>
    <name evidence="2" type="primary">LOC132711054</name>
</gene>
<proteinExistence type="predicted"/>
<dbReference type="Proteomes" id="UP001652622">
    <property type="component" value="Unplaced"/>
</dbReference>
<dbReference type="RefSeq" id="XP_060545050.1">
    <property type="nucleotide sequence ID" value="XM_060689067.1"/>
</dbReference>
<reference evidence="2" key="1">
    <citation type="submission" date="2025-08" db="UniProtKB">
        <authorList>
            <consortium name="RefSeq"/>
        </authorList>
    </citation>
    <scope>IDENTIFICATION</scope>
    <source>
        <tissue evidence="2">Blood</tissue>
    </source>
</reference>